<dbReference type="Proteomes" id="UP001597459">
    <property type="component" value="Unassembled WGS sequence"/>
</dbReference>
<dbReference type="CDD" id="cd09618">
    <property type="entry name" value="CBM9_like_2"/>
    <property type="match status" value="1"/>
</dbReference>
<name>A0ABW5ND23_9FLAO</name>
<protein>
    <submittedName>
        <fullName evidence="4">DUF5916 domain-containing protein</fullName>
    </submittedName>
</protein>
<keyword evidence="5" id="KW-1185">Reference proteome</keyword>
<evidence type="ECO:0000259" key="3">
    <source>
        <dbReference type="Pfam" id="PF19313"/>
    </source>
</evidence>
<comment type="caution">
    <text evidence="4">The sequence shown here is derived from an EMBL/GenBank/DDBJ whole genome shotgun (WGS) entry which is preliminary data.</text>
</comment>
<sequence length="726" mass="84318">MDTRRSLFFLFSIFICYGLSAQESQITFLEEEITIDGQLDEVVWNKLPIHTNFTNYLPENNKIASNQTEVKMFYNETSLFVAAIYHDTTPKVQLSSLKRDDNWNTIAMSDSFVMALDTYNQQQSGYYFAINGGGALVDALIERTGDSFRLNTSWNTIWKGSSSVQGNKKIYEIEIPLKSLGYKKENTNWGVMFHVRDIKRNEWTTYTHMDRNYRIFDLRFSKQLTIDQLASASASRITLIPSITVDHHEKTTTDTKETTITPSLDLQYNISSSLKLDATIHPDFSQIDVDQQVTNLTRFAINFPERRNFFLENSDLFSGLGINSVNPFYSRRVGALSDIIAGMKISGNLTKKTRIGVLDVITKEEDSITPSQNYGAFVAQHQISNAFTGTAFLINRQEMDNLRLIDDYNRVAGINLNYKSANNKWTGLANYGKSFGNEYSGENEFYHMGVWYSTAETTFDVSVHKVGRNYITDVGFVPRLTNYDATNDVVVREGYTQARVKADLRHFSKERKHIDSYRYLLLDNEMNWNENGKLIQSSTFFNNALWFKDLSSMYFNVIYDYNDLKYAFDVLRNGNSIQPDVYRYVSFQAGYNSVRNKKVQYGGSLRHGSYYNGTRSRLFSRIEYRLLPIARLRLIYEVNKIDLKALGEQTFHLARFTGEVFFSERFNWTTYVQYNTQLNNFNINSRLQWEYKPLSYLYLVITDNFDKHIHRKNWGVALKLNYRLDI</sequence>
<feature type="domain" description="DUF5916" evidence="3">
    <location>
        <begin position="236"/>
        <end position="335"/>
    </location>
</feature>
<feature type="domain" description="Carbohydrate-binding" evidence="2">
    <location>
        <begin position="35"/>
        <end position="200"/>
    </location>
</feature>
<gene>
    <name evidence="4" type="ORF">ACFSTE_18170</name>
</gene>
<accession>A0ABW5ND23</accession>
<organism evidence="4 5">
    <name type="scientific">Aquimarina hainanensis</name>
    <dbReference type="NCBI Taxonomy" id="1578017"/>
    <lineage>
        <taxon>Bacteria</taxon>
        <taxon>Pseudomonadati</taxon>
        <taxon>Bacteroidota</taxon>
        <taxon>Flavobacteriia</taxon>
        <taxon>Flavobacteriales</taxon>
        <taxon>Flavobacteriaceae</taxon>
        <taxon>Aquimarina</taxon>
    </lineage>
</organism>
<dbReference type="Pfam" id="PF06452">
    <property type="entry name" value="CBM9_1"/>
    <property type="match status" value="1"/>
</dbReference>
<keyword evidence="1" id="KW-0732">Signal</keyword>
<dbReference type="SUPFAM" id="SSF49344">
    <property type="entry name" value="CBD9-like"/>
    <property type="match status" value="1"/>
</dbReference>
<dbReference type="RefSeq" id="WP_378254870.1">
    <property type="nucleotide sequence ID" value="NZ_JBHSJV010000001.1"/>
</dbReference>
<feature type="chain" id="PRO_5046637203" evidence="1">
    <location>
        <begin position="22"/>
        <end position="726"/>
    </location>
</feature>
<evidence type="ECO:0000313" key="5">
    <source>
        <dbReference type="Proteomes" id="UP001597459"/>
    </source>
</evidence>
<dbReference type="InterPro" id="IPR010502">
    <property type="entry name" value="Carb-bd_dom_fam9"/>
</dbReference>
<dbReference type="Gene3D" id="2.60.40.1190">
    <property type="match status" value="1"/>
</dbReference>
<dbReference type="InterPro" id="IPR045670">
    <property type="entry name" value="DUF5916"/>
</dbReference>
<evidence type="ECO:0000313" key="4">
    <source>
        <dbReference type="EMBL" id="MFD2592769.1"/>
    </source>
</evidence>
<dbReference type="EMBL" id="JBHULX010000039">
    <property type="protein sequence ID" value="MFD2592769.1"/>
    <property type="molecule type" value="Genomic_DNA"/>
</dbReference>
<proteinExistence type="predicted"/>
<evidence type="ECO:0000256" key="1">
    <source>
        <dbReference type="SAM" id="SignalP"/>
    </source>
</evidence>
<feature type="signal peptide" evidence="1">
    <location>
        <begin position="1"/>
        <end position="21"/>
    </location>
</feature>
<dbReference type="Pfam" id="PF19313">
    <property type="entry name" value="DUF5916"/>
    <property type="match status" value="1"/>
</dbReference>
<reference evidence="5" key="1">
    <citation type="journal article" date="2019" name="Int. J. Syst. Evol. Microbiol.">
        <title>The Global Catalogue of Microorganisms (GCM) 10K type strain sequencing project: providing services to taxonomists for standard genome sequencing and annotation.</title>
        <authorList>
            <consortium name="The Broad Institute Genomics Platform"/>
            <consortium name="The Broad Institute Genome Sequencing Center for Infectious Disease"/>
            <person name="Wu L."/>
            <person name="Ma J."/>
        </authorList>
    </citation>
    <scope>NUCLEOTIDE SEQUENCE [LARGE SCALE GENOMIC DNA]</scope>
    <source>
        <strain evidence="5">KCTC 42423</strain>
    </source>
</reference>
<evidence type="ECO:0000259" key="2">
    <source>
        <dbReference type="Pfam" id="PF06452"/>
    </source>
</evidence>